<dbReference type="InterPro" id="IPR009954">
    <property type="entry name" value="DUF1482"/>
</dbReference>
<reference evidence="4" key="1">
    <citation type="submission" date="2017-09" db="EMBL/GenBank/DDBJ databases">
        <title>FDA dAtabase for Regulatory Grade micrObial Sequences (FDA-ARGOS): Supporting development and validation of Infectious Disease Dx tests.</title>
        <authorList>
            <person name="Minogue T."/>
            <person name="Wolcott M."/>
            <person name="Wasieloski L."/>
            <person name="Aguilar W."/>
            <person name="Moore D."/>
            <person name="Tallon L."/>
            <person name="Sadzewicz L."/>
            <person name="Ott S."/>
            <person name="Zhao X."/>
            <person name="Nagaraj S."/>
            <person name="Vavikolanu K."/>
            <person name="Aluvathingal J."/>
            <person name="Nadendla S."/>
            <person name="Sichtig H."/>
        </authorList>
    </citation>
    <scope>NUCLEOTIDE SEQUENCE [LARGE SCALE GENOMIC DNA]</scope>
    <source>
        <strain evidence="4">FDAARGOS_404</strain>
    </source>
</reference>
<sequence>MYALVLFICYLDAGCEDLVVDVYRTEIQCEASMDDQRIRHGGCYPVEEFIDGFWRPAQEYADL</sequence>
<dbReference type="RefSeq" id="WP_032611549.1">
    <property type="nucleotide sequence ID" value="NZ_CBCXZU010000002.1"/>
</dbReference>
<name>A0A5P6HGZ7_9ENTR</name>
<dbReference type="Proteomes" id="UP000222768">
    <property type="component" value="Unassembled WGS sequence"/>
</dbReference>
<evidence type="ECO:0000313" key="3">
    <source>
        <dbReference type="EMBL" id="PHH04693.1"/>
    </source>
</evidence>
<gene>
    <name evidence="3" type="ORF">CRX53_12250</name>
    <name evidence="1" type="ORF">OEZ79_00540</name>
    <name evidence="2" type="ORF">VOF76_21610</name>
</gene>
<evidence type="ECO:0000313" key="5">
    <source>
        <dbReference type="Proteomes" id="UP001357437"/>
    </source>
</evidence>
<keyword evidence="5" id="KW-1185">Reference proteome</keyword>
<evidence type="ECO:0000313" key="1">
    <source>
        <dbReference type="EMBL" id="MDC6636729.1"/>
    </source>
</evidence>
<dbReference type="Proteomes" id="UP001357437">
    <property type="component" value="Unassembled WGS sequence"/>
</dbReference>
<dbReference type="Proteomes" id="UP001149314">
    <property type="component" value="Unassembled WGS sequence"/>
</dbReference>
<dbReference type="AlphaFoldDB" id="A0A5P6HGZ7"/>
<evidence type="ECO:0000313" key="2">
    <source>
        <dbReference type="EMBL" id="MEC3938758.1"/>
    </source>
</evidence>
<comment type="caution">
    <text evidence="3">The sequence shown here is derived from an EMBL/GenBank/DDBJ whole genome shotgun (WGS) entry which is preliminary data.</text>
</comment>
<reference evidence="3" key="2">
    <citation type="submission" date="2017-09" db="EMBL/GenBank/DDBJ databases">
        <title>FDA dAtabase for Regulatory Grade micrObial Sequences (FDA-ARGOS): Supporting development and validation of Infectious Disease Dx tests.</title>
        <authorList>
            <person name="Minogue T."/>
            <person name="Wolcott M."/>
            <person name="Wasieloski L."/>
            <person name="Aguilar W."/>
            <person name="Moore D."/>
            <person name="Tallon L.J."/>
            <person name="Sadzewicz L."/>
            <person name="Ott S."/>
            <person name="Zhao X."/>
            <person name="Nagaraj S."/>
            <person name="Vavikolanu K."/>
            <person name="Aluvathingal J."/>
            <person name="Nadendla S."/>
            <person name="Sichtig H."/>
        </authorList>
    </citation>
    <scope>NUCLEOTIDE SEQUENCE</scope>
    <source>
        <strain evidence="3">FDAARGOS_404</strain>
    </source>
</reference>
<reference evidence="1" key="3">
    <citation type="journal article" date="2023" name="Genes Genomics">
        <title>Genomic insights of Leclercia adecarboxylata strains linked to an outbreak in public hospitals in Mexico.</title>
        <authorList>
            <person name="Barrios-Villa E."/>
            <person name="Pacheco-Flores B."/>
            <person name="Lozano-Zarain P."/>
            <person name="Del Campo-Ortega R."/>
            <person name="de Jesus Ascencio-Montiel I."/>
            <person name="Gonzalez-Leon M."/>
            <person name="Camorlinga-Ponce M."/>
            <person name="Gaytan Cervantes F.J."/>
            <person name="Gonzalez Torres C."/>
            <person name="Aguilar E."/>
            <person name="Gonzalez Ibarra J."/>
            <person name="Torres Lopez F.J."/>
            <person name="Rosas-Vargas H."/>
            <person name="Gonzalez-Bonilla C.R."/>
            <person name="Del Carmen Rocha-Gracia R."/>
        </authorList>
    </citation>
    <scope>NUCLEOTIDE SEQUENCE</scope>
    <source>
        <strain evidence="1">Lac40</strain>
    </source>
</reference>
<dbReference type="EMBL" id="PDLK01000002">
    <property type="protein sequence ID" value="PHH04693.1"/>
    <property type="molecule type" value="Genomic_DNA"/>
</dbReference>
<dbReference type="OrthoDB" id="6562784at2"/>
<reference evidence="2 5" key="4">
    <citation type="submission" date="2024-01" db="EMBL/GenBank/DDBJ databases">
        <title>Comparative Genomics of Leclercia adecarboxylata Strains Isolated from Several Sources.</title>
        <authorList>
            <person name="Yescas-Zazueta V."/>
            <person name="Balbuena-Alonso M.G."/>
            <person name="Valencia D."/>
            <person name="Mendez-Pfeiffer P.A."/>
            <person name="Ballesteros-Monrreal M.G."/>
            <person name="Rocha-Gracia R.D.C."/>
            <person name="Barrios-Villa E."/>
        </authorList>
    </citation>
    <scope>NUCLEOTIDE SEQUENCE [LARGE SCALE GENOMIC DNA]</scope>
    <source>
        <strain evidence="2 5">33MEM</strain>
    </source>
</reference>
<dbReference type="GeneID" id="30331978"/>
<evidence type="ECO:0000313" key="4">
    <source>
        <dbReference type="Proteomes" id="UP000222768"/>
    </source>
</evidence>
<accession>A0A5P6HGZ7</accession>
<dbReference type="Pfam" id="PF07358">
    <property type="entry name" value="DUF1482"/>
    <property type="match status" value="1"/>
</dbReference>
<dbReference type="EMBL" id="JAOURS010000001">
    <property type="protein sequence ID" value="MDC6636729.1"/>
    <property type="molecule type" value="Genomic_DNA"/>
</dbReference>
<proteinExistence type="predicted"/>
<dbReference type="KEGG" id="lax:APT61_08695"/>
<dbReference type="EMBL" id="JAYMCU010000062">
    <property type="protein sequence ID" value="MEC3938758.1"/>
    <property type="molecule type" value="Genomic_DNA"/>
</dbReference>
<protein>
    <submittedName>
        <fullName evidence="3">DUF1482 domain-containing protein</fullName>
    </submittedName>
    <submittedName>
        <fullName evidence="1">YebW family protein</fullName>
    </submittedName>
</protein>
<organism evidence="3 4">
    <name type="scientific">Leclercia adecarboxylata</name>
    <dbReference type="NCBI Taxonomy" id="83655"/>
    <lineage>
        <taxon>Bacteria</taxon>
        <taxon>Pseudomonadati</taxon>
        <taxon>Pseudomonadota</taxon>
        <taxon>Gammaproteobacteria</taxon>
        <taxon>Enterobacterales</taxon>
        <taxon>Enterobacteriaceae</taxon>
        <taxon>Leclercia</taxon>
    </lineage>
</organism>